<dbReference type="InterPro" id="IPR004401">
    <property type="entry name" value="YbaB/EbfC"/>
</dbReference>
<accession>A0A1V9VBP8</accession>
<evidence type="ECO:0000313" key="3">
    <source>
        <dbReference type="EMBL" id="OQR41485.1"/>
    </source>
</evidence>
<reference evidence="4 6" key="2">
    <citation type="submission" date="2017-09" db="EMBL/GenBank/DDBJ databases">
        <title>Reassesment of A. cryaerophilus.</title>
        <authorList>
            <person name="Perez-Cataluna A."/>
            <person name="Collado L."/>
            <person name="Salgado O."/>
            <person name="Lefinanco V."/>
            <person name="Figueras M.J."/>
        </authorList>
    </citation>
    <scope>NUCLEOTIDE SEQUENCE [LARGE SCALE GENOMIC DNA]</scope>
    <source>
        <strain evidence="4 6">LMG 10229</strain>
    </source>
</reference>
<sequence>MFDGIDLKNLNLGDMINKFQDMAKEQQEKSAQNLFTAKAGGGMVEISINGNSEVVDLKIDDSLLEDKDSLQILLISCMNDIIKQSEENKKRMAMNLMGNLGGLGNLGQK</sequence>
<dbReference type="AlphaFoldDB" id="A0A1V9VBP8"/>
<dbReference type="Gene3D" id="3.30.1310.10">
    <property type="entry name" value="Nucleoid-associated protein YbaB-like domain"/>
    <property type="match status" value="1"/>
</dbReference>
<dbReference type="RefSeq" id="WP_066156179.1">
    <property type="nucleotide sequence ID" value="NZ_CP026656.1"/>
</dbReference>
<name>A0A1V9VBP8_9BACT</name>
<protein>
    <recommendedName>
        <fullName evidence="2">Nucleoid-associated protein AS859_05405</fullName>
    </recommendedName>
</protein>
<keyword evidence="1 2" id="KW-0238">DNA-binding</keyword>
<dbReference type="GO" id="GO:0043590">
    <property type="term" value="C:bacterial nucleoid"/>
    <property type="evidence" value="ECO:0007669"/>
    <property type="project" value="UniProtKB-UniRule"/>
</dbReference>
<dbReference type="PIRSF" id="PIRSF004555">
    <property type="entry name" value="UCP004555"/>
    <property type="match status" value="1"/>
</dbReference>
<evidence type="ECO:0000256" key="1">
    <source>
        <dbReference type="ARBA" id="ARBA00023125"/>
    </source>
</evidence>
<dbReference type="NCBIfam" id="TIGR00103">
    <property type="entry name" value="DNA_YbaB_EbfC"/>
    <property type="match status" value="1"/>
</dbReference>
<gene>
    <name evidence="3" type="ORF">AS859_05405</name>
    <name evidence="4" type="ORF">CJ668_01985</name>
</gene>
<evidence type="ECO:0000256" key="2">
    <source>
        <dbReference type="HAMAP-Rule" id="MF_00274"/>
    </source>
</evidence>
<evidence type="ECO:0000313" key="4">
    <source>
        <dbReference type="EMBL" id="PRN01259.1"/>
    </source>
</evidence>
<comment type="subcellular location">
    <subcellularLocation>
        <location evidence="2">Cytoplasm</location>
        <location evidence="2">Nucleoid</location>
    </subcellularLocation>
</comment>
<dbReference type="PANTHER" id="PTHR33449">
    <property type="entry name" value="NUCLEOID-ASSOCIATED PROTEIN YBAB"/>
    <property type="match status" value="1"/>
</dbReference>
<comment type="similarity">
    <text evidence="2">Belongs to the YbaB/EbfC family.</text>
</comment>
<organism evidence="3 5">
    <name type="scientific">Aliarcobacter cryaerophilus</name>
    <dbReference type="NCBI Taxonomy" id="28198"/>
    <lineage>
        <taxon>Bacteria</taxon>
        <taxon>Pseudomonadati</taxon>
        <taxon>Campylobacterota</taxon>
        <taxon>Epsilonproteobacteria</taxon>
        <taxon>Campylobacterales</taxon>
        <taxon>Arcobacteraceae</taxon>
        <taxon>Aliarcobacter</taxon>
    </lineage>
</organism>
<evidence type="ECO:0000313" key="6">
    <source>
        <dbReference type="Proteomes" id="UP000238811"/>
    </source>
</evidence>
<dbReference type="GO" id="GO:0005829">
    <property type="term" value="C:cytosol"/>
    <property type="evidence" value="ECO:0007669"/>
    <property type="project" value="TreeGrafter"/>
</dbReference>
<comment type="function">
    <text evidence="2">Binds to DNA and alters its conformation. May be involved in regulation of gene expression, nucleoid organization and DNA protection.</text>
</comment>
<dbReference type="PANTHER" id="PTHR33449:SF1">
    <property type="entry name" value="NUCLEOID-ASSOCIATED PROTEIN YBAB"/>
    <property type="match status" value="1"/>
</dbReference>
<proteinExistence type="inferred from homology"/>
<dbReference type="HAMAP" id="MF_00274">
    <property type="entry name" value="DNA_YbaB_EbfC"/>
    <property type="match status" value="1"/>
</dbReference>
<comment type="subunit">
    <text evidence="2">Homodimer.</text>
</comment>
<evidence type="ECO:0000313" key="5">
    <source>
        <dbReference type="Proteomes" id="UP000192599"/>
    </source>
</evidence>
<dbReference type="Proteomes" id="UP000192599">
    <property type="component" value="Unassembled WGS sequence"/>
</dbReference>
<keyword evidence="2" id="KW-0963">Cytoplasm</keyword>
<dbReference type="Pfam" id="PF02575">
    <property type="entry name" value="YbaB_DNA_bd"/>
    <property type="match status" value="1"/>
</dbReference>
<dbReference type="Proteomes" id="UP000238811">
    <property type="component" value="Unassembled WGS sequence"/>
</dbReference>
<comment type="caution">
    <text evidence="3">The sequence shown here is derived from an EMBL/GenBank/DDBJ whole genome shotgun (WGS) entry which is preliminary data.</text>
</comment>
<dbReference type="GO" id="GO:0003677">
    <property type="term" value="F:DNA binding"/>
    <property type="evidence" value="ECO:0007669"/>
    <property type="project" value="UniProtKB-UniRule"/>
</dbReference>
<dbReference type="SUPFAM" id="SSF82607">
    <property type="entry name" value="YbaB-like"/>
    <property type="match status" value="1"/>
</dbReference>
<dbReference type="EMBL" id="LNTC01000053">
    <property type="protein sequence ID" value="OQR41485.1"/>
    <property type="molecule type" value="Genomic_DNA"/>
</dbReference>
<dbReference type="EMBL" id="NXGD01000002">
    <property type="protein sequence ID" value="PRN01259.1"/>
    <property type="molecule type" value="Genomic_DNA"/>
</dbReference>
<dbReference type="InterPro" id="IPR036894">
    <property type="entry name" value="YbaB-like_sf"/>
</dbReference>
<reference evidence="3 5" key="1">
    <citation type="submission" date="2017-04" db="EMBL/GenBank/DDBJ databases">
        <title>Accumulation and expression of multiple antibiotic resistance genes in Arcobacter cryaerophilus that thrives in sewage.</title>
        <authorList>
            <person name="Millar J.A."/>
            <person name="Raghavan R."/>
        </authorList>
    </citation>
    <scope>NUCLEOTIDE SEQUENCE [LARGE SCALE GENOMIC DNA]</scope>
    <source>
        <strain evidence="3 5">AZT-1</strain>
    </source>
</reference>